<evidence type="ECO:0000313" key="5">
    <source>
        <dbReference type="Proteomes" id="UP001528920"/>
    </source>
</evidence>
<dbReference type="Gene3D" id="3.40.50.2300">
    <property type="match status" value="1"/>
</dbReference>
<dbReference type="SMART" id="SM00421">
    <property type="entry name" value="HTH_LUXR"/>
    <property type="match status" value="1"/>
</dbReference>
<feature type="signal peptide" evidence="2">
    <location>
        <begin position="1"/>
        <end position="18"/>
    </location>
</feature>
<feature type="transmembrane region" description="Helical" evidence="1">
    <location>
        <begin position="383"/>
        <end position="403"/>
    </location>
</feature>
<sequence>MKLSLYLSLFFLPFFSLSQTNTDFDSIFARGEQYLHTNFDSCLNSIEYLKKLPDLNDLQKIRIEFLEANAKCQQQSIDTTILILTNCLEEINHTYPENIVVRAKILMLLGSIKSSNSNVDEGIPELLEALELLKKFENKDLKHYCILKITEAHRVKKQFKIGFDLLYDLLKESGLSVRNRCNLYGRLASFYEECITGESEYNIPNFNRLDSIFKYTSLSAQIAEQYNLKSLKASSYNQLGHFMMHYRLEPDTAVFYLRRAAQTFKELDDYPNYVNVSNNLTCAYQKKGQFQKAITTGKQLLGIRKGEEYPQIYRKTYQYLSDSYDSIGDYHLAKKYLEKVYFVEKSLFKSYLDKEVTALTTKYNYELKEAQLSEERHKGHFRLTLFIGIFLITITLLIVAIVINRLRKMVFLQKQNQMKNKNAILQNNIIHHNKTLTMNALRFVQNDNLLNEISQRVGAMEYLKKADLKEAIQKLISEIRVSKKNEVWSDFEKSFKEVHIDFYKNLAKDHSTLSSKELRLSAFLKLNLSSKEIAAINGTSLRSVETARHRLRKKLNVPEETELNSFFQQF</sequence>
<proteinExistence type="predicted"/>
<gene>
    <name evidence="4" type="ORF">L3049_17965</name>
</gene>
<comment type="caution">
    <text evidence="4">The sequence shown here is derived from an EMBL/GenBank/DDBJ whole genome shotgun (WGS) entry which is preliminary data.</text>
</comment>
<organism evidence="4 5">
    <name type="scientific">Paralabilibaculum antarcticum</name>
    <dbReference type="NCBI Taxonomy" id="2912572"/>
    <lineage>
        <taxon>Bacteria</taxon>
        <taxon>Pseudomonadati</taxon>
        <taxon>Bacteroidota</taxon>
        <taxon>Bacteroidia</taxon>
        <taxon>Marinilabiliales</taxon>
        <taxon>Marinifilaceae</taxon>
        <taxon>Paralabilibaculum</taxon>
    </lineage>
</organism>
<evidence type="ECO:0000259" key="3">
    <source>
        <dbReference type="SMART" id="SM00421"/>
    </source>
</evidence>
<dbReference type="SUPFAM" id="SSF46894">
    <property type="entry name" value="C-terminal effector domain of the bipartite response regulators"/>
    <property type="match status" value="1"/>
</dbReference>
<evidence type="ECO:0000313" key="4">
    <source>
        <dbReference type="EMBL" id="MDE5419881.1"/>
    </source>
</evidence>
<dbReference type="Gene3D" id="1.25.40.10">
    <property type="entry name" value="Tetratricopeptide repeat domain"/>
    <property type="match status" value="1"/>
</dbReference>
<reference evidence="4 5" key="1">
    <citation type="submission" date="2022-01" db="EMBL/GenBank/DDBJ databases">
        <title>Labilibaculum sp. nov, a marine bacterium isolated from Antarctica.</title>
        <authorList>
            <person name="Dai W."/>
        </authorList>
    </citation>
    <scope>NUCLEOTIDE SEQUENCE [LARGE SCALE GENOMIC DNA]</scope>
    <source>
        <strain evidence="4 5">DW002</strain>
    </source>
</reference>
<accession>A0ABT5VX32</accession>
<dbReference type="Proteomes" id="UP001528920">
    <property type="component" value="Unassembled WGS sequence"/>
</dbReference>
<evidence type="ECO:0000256" key="2">
    <source>
        <dbReference type="SAM" id="SignalP"/>
    </source>
</evidence>
<keyword evidence="1" id="KW-0812">Transmembrane</keyword>
<keyword evidence="1" id="KW-0472">Membrane</keyword>
<protein>
    <recommendedName>
        <fullName evidence="3">HTH luxR-type domain-containing protein</fullName>
    </recommendedName>
</protein>
<keyword evidence="5" id="KW-1185">Reference proteome</keyword>
<keyword evidence="2" id="KW-0732">Signal</keyword>
<dbReference type="EMBL" id="JAKJSC010000006">
    <property type="protein sequence ID" value="MDE5419881.1"/>
    <property type="molecule type" value="Genomic_DNA"/>
</dbReference>
<keyword evidence="1" id="KW-1133">Transmembrane helix</keyword>
<dbReference type="SUPFAM" id="SSF48452">
    <property type="entry name" value="TPR-like"/>
    <property type="match status" value="1"/>
</dbReference>
<dbReference type="InterPro" id="IPR016032">
    <property type="entry name" value="Sig_transdc_resp-reg_C-effctor"/>
</dbReference>
<dbReference type="InterPro" id="IPR011990">
    <property type="entry name" value="TPR-like_helical_dom_sf"/>
</dbReference>
<feature type="domain" description="HTH luxR-type" evidence="3">
    <location>
        <begin position="510"/>
        <end position="567"/>
    </location>
</feature>
<dbReference type="InterPro" id="IPR000792">
    <property type="entry name" value="Tscrpt_reg_LuxR_C"/>
</dbReference>
<evidence type="ECO:0000256" key="1">
    <source>
        <dbReference type="SAM" id="Phobius"/>
    </source>
</evidence>
<name>A0ABT5VX32_9BACT</name>
<feature type="chain" id="PRO_5047098546" description="HTH luxR-type domain-containing protein" evidence="2">
    <location>
        <begin position="19"/>
        <end position="570"/>
    </location>
</feature>
<dbReference type="RefSeq" id="WP_275111211.1">
    <property type="nucleotide sequence ID" value="NZ_JAKJSC010000006.1"/>
</dbReference>